<protein>
    <recommendedName>
        <fullName evidence="1">Heterokaryon incompatibility domain-containing protein</fullName>
    </recommendedName>
</protein>
<evidence type="ECO:0000259" key="1">
    <source>
        <dbReference type="Pfam" id="PF06985"/>
    </source>
</evidence>
<comment type="caution">
    <text evidence="2">The sequence shown here is derived from an EMBL/GenBank/DDBJ whole genome shotgun (WGS) entry which is preliminary data.</text>
</comment>
<dbReference type="InterPro" id="IPR010730">
    <property type="entry name" value="HET"/>
</dbReference>
<accession>A0A135SUQ4</accession>
<sequence>MSTYEYKALPDPRKYMRLLELLPASEAEPARLCAEVIDCLREEAPSYQPLSYTWGQQVASCSIWLRDAGYFAWRSFPIRPNLESCLKQLRRKEARILWIDAICINQADNVEKGHQVATMDLVYRSQSLVIWLGEWSENSDVALDLLQSFRDCLVANGHKEFAWSSPLSDQVAKAGEHFGENQTDETWAAFVDLINRPWFSRRWAVQEVVLSN</sequence>
<dbReference type="Pfam" id="PF06985">
    <property type="entry name" value="HET"/>
    <property type="match status" value="1"/>
</dbReference>
<name>A0A135SUQ4_9PEZI</name>
<dbReference type="EMBL" id="JFBX01000393">
    <property type="protein sequence ID" value="KXH39581.1"/>
    <property type="molecule type" value="Genomic_DNA"/>
</dbReference>
<organism evidence="2 3">
    <name type="scientific">Colletotrichum simmondsii</name>
    <dbReference type="NCBI Taxonomy" id="703756"/>
    <lineage>
        <taxon>Eukaryota</taxon>
        <taxon>Fungi</taxon>
        <taxon>Dikarya</taxon>
        <taxon>Ascomycota</taxon>
        <taxon>Pezizomycotina</taxon>
        <taxon>Sordariomycetes</taxon>
        <taxon>Hypocreomycetidae</taxon>
        <taxon>Glomerellales</taxon>
        <taxon>Glomerellaceae</taxon>
        <taxon>Colletotrichum</taxon>
        <taxon>Colletotrichum acutatum species complex</taxon>
    </lineage>
</organism>
<dbReference type="PANTHER" id="PTHR24148">
    <property type="entry name" value="ANKYRIN REPEAT DOMAIN-CONTAINING PROTEIN 39 HOMOLOG-RELATED"/>
    <property type="match status" value="1"/>
</dbReference>
<evidence type="ECO:0000313" key="3">
    <source>
        <dbReference type="Proteomes" id="UP000070328"/>
    </source>
</evidence>
<dbReference type="InterPro" id="IPR052895">
    <property type="entry name" value="HetReg/Transcr_Mod"/>
</dbReference>
<proteinExistence type="predicted"/>
<dbReference type="AlphaFoldDB" id="A0A135SUQ4"/>
<feature type="domain" description="Heterokaryon incompatibility" evidence="1">
    <location>
        <begin position="47"/>
        <end position="207"/>
    </location>
</feature>
<dbReference type="PANTHER" id="PTHR24148:SF64">
    <property type="entry name" value="HETEROKARYON INCOMPATIBILITY DOMAIN-CONTAINING PROTEIN"/>
    <property type="match status" value="1"/>
</dbReference>
<evidence type="ECO:0000313" key="2">
    <source>
        <dbReference type="EMBL" id="KXH39581.1"/>
    </source>
</evidence>
<dbReference type="Proteomes" id="UP000070328">
    <property type="component" value="Unassembled WGS sequence"/>
</dbReference>
<keyword evidence="3" id="KW-1185">Reference proteome</keyword>
<gene>
    <name evidence="2" type="ORF">CSIM01_06636</name>
</gene>
<reference evidence="2 3" key="1">
    <citation type="submission" date="2014-02" db="EMBL/GenBank/DDBJ databases">
        <title>The genome sequence of Colletotrichum simmondsii CBS122122.</title>
        <authorList>
            <person name="Baroncelli R."/>
            <person name="Thon M.R."/>
        </authorList>
    </citation>
    <scope>NUCLEOTIDE SEQUENCE [LARGE SCALE GENOMIC DNA]</scope>
    <source>
        <strain evidence="2 3">CBS122122</strain>
    </source>
</reference>